<dbReference type="AlphaFoldDB" id="A0AA45W4F2"/>
<sequence>MNTHRTTRTGNVLYIVDSKRPSAGCIMTEMREYWQGLRQNESIPLRADVTADAISKVLDYAFLVERLAPEMARFRLVGQHLIDLMGMELRGMPLCSVINQASRKRMCKVTETVFRAPQIVEMKLRSRSAQGCPVISGSMLLLPLKSDLDDVTRALGCLVSEGPIGIGPRRFDLAETKFTPVIRGGQILYPSPVPEPGKP</sequence>
<evidence type="ECO:0000313" key="1">
    <source>
        <dbReference type="EMBL" id="SIS84245.1"/>
    </source>
</evidence>
<reference evidence="1 3" key="1">
    <citation type="submission" date="2017-01" db="EMBL/GenBank/DDBJ databases">
        <authorList>
            <person name="Varghese N."/>
            <person name="Submissions S."/>
        </authorList>
    </citation>
    <scope>NUCLEOTIDE SEQUENCE [LARGE SCALE GENOMIC DNA]</scope>
    <source>
        <strain evidence="1 3">DSM 18447</strain>
    </source>
</reference>
<evidence type="ECO:0000313" key="3">
    <source>
        <dbReference type="Proteomes" id="UP000186216"/>
    </source>
</evidence>
<dbReference type="EMBL" id="FTOU01000006">
    <property type="protein sequence ID" value="SIS84245.1"/>
    <property type="molecule type" value="Genomic_DNA"/>
</dbReference>
<evidence type="ECO:0000313" key="4">
    <source>
        <dbReference type="Proteomes" id="UP001215549"/>
    </source>
</evidence>
<keyword evidence="4" id="KW-1185">Reference proteome</keyword>
<organism evidence="1 3">
    <name type="scientific">Paracoccus saliphilus</name>
    <dbReference type="NCBI Taxonomy" id="405559"/>
    <lineage>
        <taxon>Bacteria</taxon>
        <taxon>Pseudomonadati</taxon>
        <taxon>Pseudomonadota</taxon>
        <taxon>Alphaproteobacteria</taxon>
        <taxon>Rhodobacterales</taxon>
        <taxon>Paracoccaceae</taxon>
        <taxon>Paracoccus</taxon>
    </lineage>
</organism>
<proteinExistence type="predicted"/>
<reference evidence="2 4" key="2">
    <citation type="submission" date="2021-01" db="EMBL/GenBank/DDBJ databases">
        <title>Biogeographic distribution of Paracoccus.</title>
        <authorList>
            <person name="Hollensteiner J."/>
            <person name="Leineberger J."/>
            <person name="Brinkhoff T."/>
            <person name="Daniel R."/>
        </authorList>
    </citation>
    <scope>NUCLEOTIDE SEQUENCE [LARGE SCALE GENOMIC DNA]</scope>
    <source>
        <strain evidence="2 4">DSM 18447</strain>
    </source>
</reference>
<gene>
    <name evidence="2" type="ORF">JHX88_04670</name>
    <name evidence="1" type="ORF">SAMN05421772_106111</name>
</gene>
<name>A0AA45W4F2_9RHOB</name>
<dbReference type="EMBL" id="CP067140">
    <property type="protein sequence ID" value="WCR04047.1"/>
    <property type="molecule type" value="Genomic_DNA"/>
</dbReference>
<protein>
    <submittedName>
        <fullName evidence="1">PAS domain-containing protein</fullName>
    </submittedName>
</protein>
<dbReference type="Proteomes" id="UP000186216">
    <property type="component" value="Unassembled WGS sequence"/>
</dbReference>
<dbReference type="Proteomes" id="UP001215549">
    <property type="component" value="Chromosome"/>
</dbReference>
<dbReference type="InterPro" id="IPR009922">
    <property type="entry name" value="DUF1457"/>
</dbReference>
<evidence type="ECO:0000313" key="2">
    <source>
        <dbReference type="EMBL" id="WCR04047.1"/>
    </source>
</evidence>
<accession>A0AA45W4F2</accession>
<dbReference type="Pfam" id="PF07310">
    <property type="entry name" value="PAS_5"/>
    <property type="match status" value="1"/>
</dbReference>
<dbReference type="RefSeq" id="WP_076525690.1">
    <property type="nucleotide sequence ID" value="NZ_CP067140.1"/>
</dbReference>